<keyword evidence="3" id="KW-1185">Reference proteome</keyword>
<dbReference type="PANTHER" id="PTHR33116">
    <property type="entry name" value="REVERSE TRANSCRIPTASE ZINC-BINDING DOMAIN-CONTAINING PROTEIN-RELATED-RELATED"/>
    <property type="match status" value="1"/>
</dbReference>
<sequence length="167" mass="19815">MISIHLEGNMLHKYAQLLNCTLLSMSFLYLGIPIGANPRREVTWRPILHKFTKKFASWKYRHLSLADFYGAQYIEGKRKVAWVSWKNICRPKSQVGLGIKDIITFNEALLAKWKWNLFHHRDNLWAKVLKSKYDDDYNIKSSSIWRRDLRKAGGGNNQLNWFDKMRE</sequence>
<protein>
    <submittedName>
        <fullName evidence="2">Uncharacterized protein</fullName>
    </submittedName>
</protein>
<dbReference type="Proteomes" id="UP000075243">
    <property type="component" value="Chromosome 7"/>
</dbReference>
<name>A0A151T994_CAJCA</name>
<dbReference type="AlphaFoldDB" id="A0A151T994"/>
<reference evidence="2 3" key="1">
    <citation type="journal article" date="2012" name="Nat. Biotechnol.">
        <title>Draft genome sequence of pigeonpea (Cajanus cajan), an orphan legume crop of resource-poor farmers.</title>
        <authorList>
            <person name="Varshney R.K."/>
            <person name="Chen W."/>
            <person name="Li Y."/>
            <person name="Bharti A.K."/>
            <person name="Saxena R.K."/>
            <person name="Schlueter J.A."/>
            <person name="Donoghue M.T."/>
            <person name="Azam S."/>
            <person name="Fan G."/>
            <person name="Whaley A.M."/>
            <person name="Farmer A.D."/>
            <person name="Sheridan J."/>
            <person name="Iwata A."/>
            <person name="Tuteja R."/>
            <person name="Penmetsa R.V."/>
            <person name="Wu W."/>
            <person name="Upadhyaya H.D."/>
            <person name="Yang S.P."/>
            <person name="Shah T."/>
            <person name="Saxena K.B."/>
            <person name="Michael T."/>
            <person name="McCombie W.R."/>
            <person name="Yang B."/>
            <person name="Zhang G."/>
            <person name="Yang H."/>
            <person name="Wang J."/>
            <person name="Spillane C."/>
            <person name="Cook D.R."/>
            <person name="May G.D."/>
            <person name="Xu X."/>
            <person name="Jackson S.A."/>
        </authorList>
    </citation>
    <scope>NUCLEOTIDE SEQUENCE [LARGE SCALE GENOMIC DNA]</scope>
    <source>
        <strain evidence="3">cv. Asha</strain>
    </source>
</reference>
<dbReference type="EMBL" id="CM003609">
    <property type="protein sequence ID" value="KYP63611.1"/>
    <property type="molecule type" value="Genomic_DNA"/>
</dbReference>
<proteinExistence type="predicted"/>
<organism evidence="2 3">
    <name type="scientific">Cajanus cajan</name>
    <name type="common">Pigeon pea</name>
    <name type="synonym">Cajanus indicus</name>
    <dbReference type="NCBI Taxonomy" id="3821"/>
    <lineage>
        <taxon>Eukaryota</taxon>
        <taxon>Viridiplantae</taxon>
        <taxon>Streptophyta</taxon>
        <taxon>Embryophyta</taxon>
        <taxon>Tracheophyta</taxon>
        <taxon>Spermatophyta</taxon>
        <taxon>Magnoliopsida</taxon>
        <taxon>eudicotyledons</taxon>
        <taxon>Gunneridae</taxon>
        <taxon>Pentapetalae</taxon>
        <taxon>rosids</taxon>
        <taxon>fabids</taxon>
        <taxon>Fabales</taxon>
        <taxon>Fabaceae</taxon>
        <taxon>Papilionoideae</taxon>
        <taxon>50 kb inversion clade</taxon>
        <taxon>NPAAA clade</taxon>
        <taxon>indigoferoid/millettioid clade</taxon>
        <taxon>Phaseoleae</taxon>
        <taxon>Cajanus</taxon>
    </lineage>
</organism>
<dbReference type="PANTHER" id="PTHR33116:SF78">
    <property type="entry name" value="OS12G0587133 PROTEIN"/>
    <property type="match status" value="1"/>
</dbReference>
<keyword evidence="1" id="KW-0812">Transmembrane</keyword>
<keyword evidence="1" id="KW-1133">Transmembrane helix</keyword>
<evidence type="ECO:0000313" key="2">
    <source>
        <dbReference type="EMBL" id="KYP63611.1"/>
    </source>
</evidence>
<evidence type="ECO:0000256" key="1">
    <source>
        <dbReference type="SAM" id="Phobius"/>
    </source>
</evidence>
<gene>
    <name evidence="2" type="ORF">KK1_018190</name>
</gene>
<evidence type="ECO:0000313" key="3">
    <source>
        <dbReference type="Proteomes" id="UP000075243"/>
    </source>
</evidence>
<feature type="transmembrane region" description="Helical" evidence="1">
    <location>
        <begin position="14"/>
        <end position="36"/>
    </location>
</feature>
<accession>A0A151T994</accession>
<dbReference type="Gramene" id="C.cajan_17667.t">
    <property type="protein sequence ID" value="C.cajan_17667.t"/>
    <property type="gene ID" value="C.cajan_17667"/>
</dbReference>
<keyword evidence="1" id="KW-0472">Membrane</keyword>